<feature type="domain" description="DUF4240" evidence="1">
    <location>
        <begin position="58"/>
        <end position="130"/>
    </location>
</feature>
<accession>A0A427Y9M2</accession>
<dbReference type="RefSeq" id="XP_028479923.1">
    <property type="nucleotide sequence ID" value="XM_028616066.1"/>
</dbReference>
<protein>
    <recommendedName>
        <fullName evidence="1">DUF4240 domain-containing protein</fullName>
    </recommendedName>
</protein>
<sequence>MTVTIIPPVTKDDFWATLESAWHGIEDDGARARLVDATLPHSEREEAAQHLGSNGLIDKMLANLKALLLPYSSERLHEWDTHLERAQYDIDREDVHEALDGSDDGFLYNRGFVVACGKKYYDAVNKEPGTYGLCDFDAEEMCYFPMHLWNEKTGEYPDWPRSGISRESNSNAAGWS</sequence>
<dbReference type="OrthoDB" id="2593357at2759"/>
<dbReference type="EMBL" id="RSCE01000001">
    <property type="protein sequence ID" value="RSH87715.1"/>
    <property type="molecule type" value="Genomic_DNA"/>
</dbReference>
<evidence type="ECO:0000313" key="2">
    <source>
        <dbReference type="EMBL" id="RSH87715.1"/>
    </source>
</evidence>
<dbReference type="AlphaFoldDB" id="A0A427Y9M2"/>
<evidence type="ECO:0000313" key="3">
    <source>
        <dbReference type="Proteomes" id="UP000279236"/>
    </source>
</evidence>
<dbReference type="InterPro" id="IPR025334">
    <property type="entry name" value="DUF4240"/>
</dbReference>
<organism evidence="2 3">
    <name type="scientific">Apiotrichum porosum</name>
    <dbReference type="NCBI Taxonomy" id="105984"/>
    <lineage>
        <taxon>Eukaryota</taxon>
        <taxon>Fungi</taxon>
        <taxon>Dikarya</taxon>
        <taxon>Basidiomycota</taxon>
        <taxon>Agaricomycotina</taxon>
        <taxon>Tremellomycetes</taxon>
        <taxon>Trichosporonales</taxon>
        <taxon>Trichosporonaceae</taxon>
        <taxon>Apiotrichum</taxon>
    </lineage>
</organism>
<keyword evidence="3" id="KW-1185">Reference proteome</keyword>
<proteinExistence type="predicted"/>
<dbReference type="GeneID" id="39584774"/>
<dbReference type="Pfam" id="PF14024">
    <property type="entry name" value="DUF4240"/>
    <property type="match status" value="1"/>
</dbReference>
<gene>
    <name evidence="2" type="ORF">EHS24_000231</name>
</gene>
<dbReference type="Proteomes" id="UP000279236">
    <property type="component" value="Unassembled WGS sequence"/>
</dbReference>
<reference evidence="2 3" key="1">
    <citation type="submission" date="2018-11" db="EMBL/GenBank/DDBJ databases">
        <title>Genome sequence of Apiotrichum porosum DSM 27194.</title>
        <authorList>
            <person name="Aliyu H."/>
            <person name="Gorte O."/>
            <person name="Ochsenreither K."/>
        </authorList>
    </citation>
    <scope>NUCLEOTIDE SEQUENCE [LARGE SCALE GENOMIC DNA]</scope>
    <source>
        <strain evidence="2 3">DSM 27194</strain>
    </source>
</reference>
<comment type="caution">
    <text evidence="2">The sequence shown here is derived from an EMBL/GenBank/DDBJ whole genome shotgun (WGS) entry which is preliminary data.</text>
</comment>
<name>A0A427Y9M2_9TREE</name>
<evidence type="ECO:0000259" key="1">
    <source>
        <dbReference type="Pfam" id="PF14024"/>
    </source>
</evidence>